<evidence type="ECO:0008006" key="4">
    <source>
        <dbReference type="Google" id="ProtNLM"/>
    </source>
</evidence>
<dbReference type="EMBL" id="PFBK01000008">
    <property type="protein sequence ID" value="PIR83692.1"/>
    <property type="molecule type" value="Genomic_DNA"/>
</dbReference>
<dbReference type="SUPFAM" id="SSF50494">
    <property type="entry name" value="Trypsin-like serine proteases"/>
    <property type="match status" value="1"/>
</dbReference>
<keyword evidence="1" id="KW-1133">Transmembrane helix</keyword>
<dbReference type="Gene3D" id="2.40.10.120">
    <property type="match status" value="1"/>
</dbReference>
<comment type="caution">
    <text evidence="2">The sequence shown here is derived from an EMBL/GenBank/DDBJ whole genome shotgun (WGS) entry which is preliminary data.</text>
</comment>
<evidence type="ECO:0000313" key="2">
    <source>
        <dbReference type="EMBL" id="PIR83692.1"/>
    </source>
</evidence>
<organism evidence="2 3">
    <name type="scientific">Candidatus Kaiserbacteria bacterium CG10_big_fil_rev_8_21_14_0_10_51_14</name>
    <dbReference type="NCBI Taxonomy" id="1974610"/>
    <lineage>
        <taxon>Bacteria</taxon>
        <taxon>Candidatus Kaiseribacteriota</taxon>
    </lineage>
</organism>
<dbReference type="InterPro" id="IPR009003">
    <property type="entry name" value="Peptidase_S1_PA"/>
</dbReference>
<keyword evidence="1" id="KW-0472">Membrane</keyword>
<feature type="transmembrane region" description="Helical" evidence="1">
    <location>
        <begin position="12"/>
        <end position="34"/>
    </location>
</feature>
<proteinExistence type="predicted"/>
<keyword evidence="1" id="KW-0812">Transmembrane</keyword>
<evidence type="ECO:0000256" key="1">
    <source>
        <dbReference type="SAM" id="Phobius"/>
    </source>
</evidence>
<evidence type="ECO:0000313" key="3">
    <source>
        <dbReference type="Proteomes" id="UP000231192"/>
    </source>
</evidence>
<reference evidence="3" key="1">
    <citation type="submission" date="2017-09" db="EMBL/GenBank/DDBJ databases">
        <title>Depth-based differentiation of microbial function through sediment-hosted aquifers and enrichment of novel symbionts in the deep terrestrial subsurface.</title>
        <authorList>
            <person name="Probst A.J."/>
            <person name="Ladd B."/>
            <person name="Jarett J.K."/>
            <person name="Geller-Mcgrath D.E."/>
            <person name="Sieber C.M.K."/>
            <person name="Emerson J.B."/>
            <person name="Anantharaman K."/>
            <person name="Thomas B.C."/>
            <person name="Malmstrom R."/>
            <person name="Stieglmeier M."/>
            <person name="Klingl A."/>
            <person name="Woyke T."/>
            <person name="Ryan C.M."/>
            <person name="Banfield J.F."/>
        </authorList>
    </citation>
    <scope>NUCLEOTIDE SEQUENCE [LARGE SCALE GENOMIC DNA]</scope>
</reference>
<gene>
    <name evidence="2" type="ORF">COU18_03375</name>
</gene>
<accession>A0A2H0UBB5</accession>
<dbReference type="Pfam" id="PF13365">
    <property type="entry name" value="Trypsin_2"/>
    <property type="match status" value="1"/>
</dbReference>
<dbReference type="AlphaFoldDB" id="A0A2H0UBB5"/>
<name>A0A2H0UBB5_9BACT</name>
<protein>
    <recommendedName>
        <fullName evidence="4">Serine protease</fullName>
    </recommendedName>
</protein>
<sequence>MNIEELSKSQIILLTLLVSFVTSIATGIVTVSLMDQAPPAVAQTVNRIIERTVEKVVPAGQTAATVVTQEKTVVVKESQLISKAVELVSASTVRLYSRGETPVFLGLGVVVNSGGTIVADSGMWSEGVADTVAELPDQTKIHASVTKNDAAAGSGFVFFSTATTTTEGKPVKWTPIAIASGQPMLGETVVVLAGQATARVAAGIVTMLDSSTATDTPKIIETDVSADAIIAGSPLFDSDGSLLGLSTGVSRATSPSGFISAAILLKSAVPVPEKEE</sequence>
<dbReference type="Proteomes" id="UP000231192">
    <property type="component" value="Unassembled WGS sequence"/>
</dbReference>